<dbReference type="Proteomes" id="UP000324800">
    <property type="component" value="Unassembled WGS sequence"/>
</dbReference>
<accession>A0A5J4V9A7</accession>
<reference evidence="1 2" key="1">
    <citation type="submission" date="2019-03" db="EMBL/GenBank/DDBJ databases">
        <title>Single cell metagenomics reveals metabolic interactions within the superorganism composed of flagellate Streblomastix strix and complex community of Bacteroidetes bacteria on its surface.</title>
        <authorList>
            <person name="Treitli S.C."/>
            <person name="Kolisko M."/>
            <person name="Husnik F."/>
            <person name="Keeling P."/>
            <person name="Hampl V."/>
        </authorList>
    </citation>
    <scope>NUCLEOTIDE SEQUENCE [LARGE SCALE GENOMIC DNA]</scope>
    <source>
        <strain evidence="1">ST1C</strain>
    </source>
</reference>
<proteinExistence type="predicted"/>
<comment type="caution">
    <text evidence="1">The sequence shown here is derived from an EMBL/GenBank/DDBJ whole genome shotgun (WGS) entry which is preliminary data.</text>
</comment>
<organism evidence="1 2">
    <name type="scientific">Streblomastix strix</name>
    <dbReference type="NCBI Taxonomy" id="222440"/>
    <lineage>
        <taxon>Eukaryota</taxon>
        <taxon>Metamonada</taxon>
        <taxon>Preaxostyla</taxon>
        <taxon>Oxymonadida</taxon>
        <taxon>Streblomastigidae</taxon>
        <taxon>Streblomastix</taxon>
    </lineage>
</organism>
<evidence type="ECO:0000313" key="1">
    <source>
        <dbReference type="EMBL" id="KAA6379087.1"/>
    </source>
</evidence>
<dbReference type="EMBL" id="SNRW01008718">
    <property type="protein sequence ID" value="KAA6379087.1"/>
    <property type="molecule type" value="Genomic_DNA"/>
</dbReference>
<evidence type="ECO:0000313" key="2">
    <source>
        <dbReference type="Proteomes" id="UP000324800"/>
    </source>
</evidence>
<protein>
    <submittedName>
        <fullName evidence="1">Uncharacterized protein</fullName>
    </submittedName>
</protein>
<name>A0A5J4V9A7_9EUKA</name>
<dbReference type="AlphaFoldDB" id="A0A5J4V9A7"/>
<sequence length="76" mass="9166">MIQELYKQLLKCVNLLKRCGLKTILIVRKSYPLTAERVRRRKFLHLKIIDNVDDDDDTEQMRDALIRKKKDDEMFS</sequence>
<gene>
    <name evidence="1" type="ORF">EZS28_025386</name>
</gene>